<gene>
    <name evidence="1" type="ORF">GCM10017557_00410</name>
</gene>
<organism evidence="1 2">
    <name type="scientific">Streptomyces aurantiacus</name>
    <dbReference type="NCBI Taxonomy" id="47760"/>
    <lineage>
        <taxon>Bacteria</taxon>
        <taxon>Bacillati</taxon>
        <taxon>Actinomycetota</taxon>
        <taxon>Actinomycetes</taxon>
        <taxon>Kitasatosporales</taxon>
        <taxon>Streptomycetaceae</taxon>
        <taxon>Streptomyces</taxon>
        <taxon>Streptomyces aurantiacus group</taxon>
    </lineage>
</organism>
<name>A0A7G1NRP6_9ACTN</name>
<accession>A0A7G1NRP6</accession>
<keyword evidence="2" id="KW-1185">Reference proteome</keyword>
<proteinExistence type="predicted"/>
<dbReference type="KEGG" id="sgm:GCM10017557_00410"/>
<reference evidence="1 2" key="1">
    <citation type="journal article" date="2014" name="Int. J. Syst. Evol. Microbiol.">
        <title>Complete genome sequence of Corynebacterium casei LMG S-19264T (=DSM 44701T), isolated from a smear-ripened cheese.</title>
        <authorList>
            <consortium name="US DOE Joint Genome Institute (JGI-PGF)"/>
            <person name="Walter F."/>
            <person name="Albersmeier A."/>
            <person name="Kalinowski J."/>
            <person name="Ruckert C."/>
        </authorList>
    </citation>
    <scope>NUCLEOTIDE SEQUENCE [LARGE SCALE GENOMIC DNA]</scope>
    <source>
        <strain evidence="1 2">JCM 4677</strain>
    </source>
</reference>
<evidence type="ECO:0000313" key="2">
    <source>
        <dbReference type="Proteomes" id="UP000516444"/>
    </source>
</evidence>
<evidence type="ECO:0000313" key="1">
    <source>
        <dbReference type="EMBL" id="BCL25182.1"/>
    </source>
</evidence>
<sequence>MAMAVVGVAAQRPEEELTLVAERRIQAAFAQPADPHQVFQRGRGVTGGLELIADGVQHLLLVERSWTCHENQDTDS</sequence>
<dbReference type="AlphaFoldDB" id="A0A7G1NRP6"/>
<dbReference type="Proteomes" id="UP000516444">
    <property type="component" value="Chromosome"/>
</dbReference>
<dbReference type="EMBL" id="AP023440">
    <property type="protein sequence ID" value="BCL25182.1"/>
    <property type="molecule type" value="Genomic_DNA"/>
</dbReference>
<protein>
    <submittedName>
        <fullName evidence="1">Uncharacterized protein</fullName>
    </submittedName>
</protein>